<comment type="caution">
    <text evidence="1">The sequence shown here is derived from an EMBL/GenBank/DDBJ whole genome shotgun (WGS) entry which is preliminary data.</text>
</comment>
<reference evidence="1 2" key="1">
    <citation type="journal article" date="2019" name="Sci. Rep.">
        <title>Orb-weaving spider Araneus ventricosus genome elucidates the spidroin gene catalogue.</title>
        <authorList>
            <person name="Kono N."/>
            <person name="Nakamura H."/>
            <person name="Ohtoshi R."/>
            <person name="Moran D.A.P."/>
            <person name="Shinohara A."/>
            <person name="Yoshida Y."/>
            <person name="Fujiwara M."/>
            <person name="Mori M."/>
            <person name="Tomita M."/>
            <person name="Arakawa K."/>
        </authorList>
    </citation>
    <scope>NUCLEOTIDE SEQUENCE [LARGE SCALE GENOMIC DNA]</scope>
</reference>
<name>A0A4Y2ECG0_ARAVE</name>
<dbReference type="Proteomes" id="UP000499080">
    <property type="component" value="Unassembled WGS sequence"/>
</dbReference>
<sequence>MEKRAIKKVTRANTSGLLFGTGKNLFPSDAVFFPTYEDMIRCYQSTRLQIKGEGSKEPSSASVAAAVAKKVIDVWERASIPVVSLKRVIAMILSYSSKYKNVIKPAKSRNAQFLQSKLEKFKSDAANLFDICACKCQDLYSCNCEKKSKVPGREKQFLINQRTVREMAIGNVDMATTKRKSTPKNGNICWSGQERNIKLQHKWISK</sequence>
<dbReference type="AlphaFoldDB" id="A0A4Y2ECG0"/>
<gene>
    <name evidence="1" type="ORF">AVEN_241997_1</name>
</gene>
<evidence type="ECO:0000313" key="1">
    <source>
        <dbReference type="EMBL" id="GBM25728.1"/>
    </source>
</evidence>
<dbReference type="OrthoDB" id="6782793at2759"/>
<evidence type="ECO:0000313" key="2">
    <source>
        <dbReference type="Proteomes" id="UP000499080"/>
    </source>
</evidence>
<proteinExistence type="predicted"/>
<keyword evidence="2" id="KW-1185">Reference proteome</keyword>
<protein>
    <submittedName>
        <fullName evidence="1">Uncharacterized protein</fullName>
    </submittedName>
</protein>
<dbReference type="EMBL" id="BGPR01000544">
    <property type="protein sequence ID" value="GBM25728.1"/>
    <property type="molecule type" value="Genomic_DNA"/>
</dbReference>
<accession>A0A4Y2ECG0</accession>
<organism evidence="1 2">
    <name type="scientific">Araneus ventricosus</name>
    <name type="common">Orbweaver spider</name>
    <name type="synonym">Epeira ventricosa</name>
    <dbReference type="NCBI Taxonomy" id="182803"/>
    <lineage>
        <taxon>Eukaryota</taxon>
        <taxon>Metazoa</taxon>
        <taxon>Ecdysozoa</taxon>
        <taxon>Arthropoda</taxon>
        <taxon>Chelicerata</taxon>
        <taxon>Arachnida</taxon>
        <taxon>Araneae</taxon>
        <taxon>Araneomorphae</taxon>
        <taxon>Entelegynae</taxon>
        <taxon>Araneoidea</taxon>
        <taxon>Araneidae</taxon>
        <taxon>Araneus</taxon>
    </lineage>
</organism>